<dbReference type="Pfam" id="PF04191">
    <property type="entry name" value="PEMT"/>
    <property type="match status" value="1"/>
</dbReference>
<dbReference type="InterPro" id="IPR007318">
    <property type="entry name" value="Phopholipid_MeTrfase"/>
</dbReference>
<proteinExistence type="predicted"/>
<comment type="caution">
    <text evidence="6">The sequence shown here is derived from an EMBL/GenBank/DDBJ whole genome shotgun (WGS) entry which is preliminary data.</text>
</comment>
<reference evidence="6 7" key="1">
    <citation type="submission" date="2016-09" db="EMBL/GenBank/DDBJ databases">
        <title>genome sequence of Mycobacterium sp. 739 SCH.</title>
        <authorList>
            <person name="Greninger A.L."/>
            <person name="Qin X."/>
            <person name="Jerome K."/>
            <person name="Vora S."/>
            <person name="Quinn K."/>
        </authorList>
    </citation>
    <scope>NUCLEOTIDE SEQUENCE [LARGE SCALE GENOMIC DNA]</scope>
    <source>
        <strain evidence="6 7">SCH</strain>
    </source>
</reference>
<dbReference type="AlphaFoldDB" id="A0A1E8PVK6"/>
<dbReference type="EMBL" id="MCHX01000142">
    <property type="protein sequence ID" value="OFJ50352.1"/>
    <property type="molecule type" value="Genomic_DNA"/>
</dbReference>
<dbReference type="Gene3D" id="1.20.120.1630">
    <property type="match status" value="1"/>
</dbReference>
<evidence type="ECO:0000256" key="1">
    <source>
        <dbReference type="ARBA" id="ARBA00004127"/>
    </source>
</evidence>
<dbReference type="GO" id="GO:0008168">
    <property type="term" value="F:methyltransferase activity"/>
    <property type="evidence" value="ECO:0007669"/>
    <property type="project" value="UniProtKB-KW"/>
</dbReference>
<dbReference type="PANTHER" id="PTHR12714">
    <property type="entry name" value="PROTEIN-S ISOPRENYLCYSTEINE O-METHYLTRANSFERASE"/>
    <property type="match status" value="1"/>
</dbReference>
<keyword evidence="3 5" id="KW-1133">Transmembrane helix</keyword>
<accession>A0A1E8PVK6</accession>
<sequence>MLVIGAGRRQIQLHRTGDSGNRRTWHPDGSLEWWALAVADLGYLTVGLGAPLTDLAGLTPVTVLNEPVVAGLGLAVAVLGIMATLAAQLSLGASWRIGIDDAEHTDLITHGAFQVVRNPIFAAVIATFLGMALMVPNLVGLAGVVVAVIGIEAQVRFAEEPHLRKIHGAAYTGYASHVGRFLPGIGRLQPEYQKRA</sequence>
<keyword evidence="4 5" id="KW-0472">Membrane</keyword>
<dbReference type="GO" id="GO:0032259">
    <property type="term" value="P:methylation"/>
    <property type="evidence" value="ECO:0007669"/>
    <property type="project" value="UniProtKB-KW"/>
</dbReference>
<dbReference type="Proteomes" id="UP000178953">
    <property type="component" value="Unassembled WGS sequence"/>
</dbReference>
<dbReference type="PANTHER" id="PTHR12714:SF9">
    <property type="entry name" value="PROTEIN-S-ISOPRENYLCYSTEINE O-METHYLTRANSFERASE"/>
    <property type="match status" value="1"/>
</dbReference>
<keyword evidence="7" id="KW-1185">Reference proteome</keyword>
<gene>
    <name evidence="6" type="ORF">BEL07_28725</name>
</gene>
<keyword evidence="6" id="KW-0808">Transferase</keyword>
<feature type="transmembrane region" description="Helical" evidence="5">
    <location>
        <begin position="33"/>
        <end position="56"/>
    </location>
</feature>
<organism evidence="6 7">
    <name type="scientific">Mycolicibacterium grossiae</name>
    <dbReference type="NCBI Taxonomy" id="1552759"/>
    <lineage>
        <taxon>Bacteria</taxon>
        <taxon>Bacillati</taxon>
        <taxon>Actinomycetota</taxon>
        <taxon>Actinomycetes</taxon>
        <taxon>Mycobacteriales</taxon>
        <taxon>Mycobacteriaceae</taxon>
        <taxon>Mycolicibacterium</taxon>
    </lineage>
</organism>
<feature type="transmembrane region" description="Helical" evidence="5">
    <location>
        <begin position="120"/>
        <end position="149"/>
    </location>
</feature>
<keyword evidence="2 5" id="KW-0812">Transmembrane</keyword>
<evidence type="ECO:0000256" key="2">
    <source>
        <dbReference type="ARBA" id="ARBA00022692"/>
    </source>
</evidence>
<evidence type="ECO:0000256" key="3">
    <source>
        <dbReference type="ARBA" id="ARBA00022989"/>
    </source>
</evidence>
<keyword evidence="6" id="KW-0489">Methyltransferase</keyword>
<evidence type="ECO:0000313" key="6">
    <source>
        <dbReference type="EMBL" id="OFJ50352.1"/>
    </source>
</evidence>
<evidence type="ECO:0000256" key="4">
    <source>
        <dbReference type="ARBA" id="ARBA00023136"/>
    </source>
</evidence>
<comment type="subcellular location">
    <subcellularLocation>
        <location evidence="1">Endomembrane system</location>
        <topology evidence="1">Multi-pass membrane protein</topology>
    </subcellularLocation>
</comment>
<evidence type="ECO:0000313" key="7">
    <source>
        <dbReference type="Proteomes" id="UP000178953"/>
    </source>
</evidence>
<evidence type="ECO:0000256" key="5">
    <source>
        <dbReference type="SAM" id="Phobius"/>
    </source>
</evidence>
<feature type="transmembrane region" description="Helical" evidence="5">
    <location>
        <begin position="68"/>
        <end position="87"/>
    </location>
</feature>
<name>A0A1E8PVK6_9MYCO</name>
<protein>
    <submittedName>
        <fullName evidence="6">Protein-S-isoprenylcysteine methyltransferase</fullName>
    </submittedName>
</protein>
<dbReference type="GO" id="GO:0012505">
    <property type="term" value="C:endomembrane system"/>
    <property type="evidence" value="ECO:0007669"/>
    <property type="project" value="UniProtKB-SubCell"/>
</dbReference>